<dbReference type="Proteomes" id="UP000184212">
    <property type="component" value="Unassembled WGS sequence"/>
</dbReference>
<dbReference type="STRING" id="947013.SAMN04488109_0235"/>
<dbReference type="SUPFAM" id="SSF53474">
    <property type="entry name" value="alpha/beta-Hydrolases"/>
    <property type="match status" value="1"/>
</dbReference>
<reference evidence="2 3" key="1">
    <citation type="submission" date="2016-11" db="EMBL/GenBank/DDBJ databases">
        <authorList>
            <person name="Jaros S."/>
            <person name="Januszkiewicz K."/>
            <person name="Wedrychowicz H."/>
        </authorList>
    </citation>
    <scope>NUCLEOTIDE SEQUENCE [LARGE SCALE GENOMIC DNA]</scope>
    <source>
        <strain evidence="2 3">DSM 24574</strain>
    </source>
</reference>
<feature type="domain" description="AB hydrolase-1" evidence="1">
    <location>
        <begin position="50"/>
        <end position="273"/>
    </location>
</feature>
<dbReference type="InterPro" id="IPR000073">
    <property type="entry name" value="AB_hydrolase_1"/>
</dbReference>
<dbReference type="Pfam" id="PF12697">
    <property type="entry name" value="Abhydrolase_6"/>
    <property type="match status" value="1"/>
</dbReference>
<name>A0A1M5JQX1_9BACT</name>
<evidence type="ECO:0000313" key="2">
    <source>
        <dbReference type="EMBL" id="SHG42951.1"/>
    </source>
</evidence>
<dbReference type="EMBL" id="FQWQ01000001">
    <property type="protein sequence ID" value="SHG42951.1"/>
    <property type="molecule type" value="Genomic_DNA"/>
</dbReference>
<keyword evidence="3" id="KW-1185">Reference proteome</keyword>
<dbReference type="InterPro" id="IPR050228">
    <property type="entry name" value="Carboxylesterase_BioH"/>
</dbReference>
<sequence>MKENIPPSKAVNEMTLRVTSADGTRIAYDRKGTGPAVILVGGTLDDGTENAPLARLLANHFTVYNYARRGRAASGNTPPYAVAREVEDLDALIATAGGSAHVYGASSGGALALEAAAAGSAIDKIAVWDVPYVIGDDLWPRFNQYIADTHEAYKAGRDEELLELFMRLTGGPDADIAAGKQHPLWASSVALAHTLVKDAMVLNGYKIPTNRLARITQSVLVTIEGPITEPQMAALPTDFFDRAAKAITAAIPQTERHTLDGQGHVVAPEVMARVLKTFFNE</sequence>
<organism evidence="2 3">
    <name type="scientific">Chryseolinea serpens</name>
    <dbReference type="NCBI Taxonomy" id="947013"/>
    <lineage>
        <taxon>Bacteria</taxon>
        <taxon>Pseudomonadati</taxon>
        <taxon>Bacteroidota</taxon>
        <taxon>Cytophagia</taxon>
        <taxon>Cytophagales</taxon>
        <taxon>Fulvivirgaceae</taxon>
        <taxon>Chryseolinea</taxon>
    </lineage>
</organism>
<dbReference type="Gene3D" id="3.40.50.1820">
    <property type="entry name" value="alpha/beta hydrolase"/>
    <property type="match status" value="1"/>
</dbReference>
<dbReference type="InterPro" id="IPR029058">
    <property type="entry name" value="AB_hydrolase_fold"/>
</dbReference>
<protein>
    <submittedName>
        <fullName evidence="2">Pimeloyl-ACP methyl ester carboxylesterase</fullName>
    </submittedName>
</protein>
<accession>A0A1M5JQX1</accession>
<dbReference type="AlphaFoldDB" id="A0A1M5JQX1"/>
<evidence type="ECO:0000313" key="3">
    <source>
        <dbReference type="Proteomes" id="UP000184212"/>
    </source>
</evidence>
<dbReference type="PANTHER" id="PTHR43194:SF2">
    <property type="entry name" value="PEROXISOMAL MEMBRANE PROTEIN LPX1"/>
    <property type="match status" value="1"/>
</dbReference>
<evidence type="ECO:0000259" key="1">
    <source>
        <dbReference type="Pfam" id="PF12697"/>
    </source>
</evidence>
<dbReference type="PANTHER" id="PTHR43194">
    <property type="entry name" value="HYDROLASE ALPHA/BETA FOLD FAMILY"/>
    <property type="match status" value="1"/>
</dbReference>
<dbReference type="RefSeq" id="WP_221408651.1">
    <property type="nucleotide sequence ID" value="NZ_FQWQ01000001.1"/>
</dbReference>
<gene>
    <name evidence="2" type="ORF">SAMN04488109_0235</name>
</gene>
<proteinExistence type="predicted"/>